<keyword evidence="3" id="KW-0472">Membrane</keyword>
<reference evidence="8 9" key="1">
    <citation type="submission" date="2023-10" db="EMBL/GenBank/DDBJ databases">
        <title>Glaciecola aquimarina strain GGW-M5 nov., isolated from a coastal seawater.</title>
        <authorList>
            <person name="Bayburt H."/>
            <person name="Kim J.M."/>
            <person name="Choi B.J."/>
            <person name="Jeon C.O."/>
        </authorList>
    </citation>
    <scope>NUCLEOTIDE SEQUENCE [LARGE SCALE GENOMIC DNA]</scope>
    <source>
        <strain evidence="8 9">KCTC 32108</strain>
    </source>
</reference>
<evidence type="ECO:0000313" key="9">
    <source>
        <dbReference type="Proteomes" id="UP001247805"/>
    </source>
</evidence>
<dbReference type="RefSeq" id="WP_316024844.1">
    <property type="nucleotide sequence ID" value="NZ_JAWDIO010000002.1"/>
</dbReference>
<dbReference type="InterPro" id="IPR032831">
    <property type="entry name" value="LptM_cons"/>
</dbReference>
<keyword evidence="6 8" id="KW-0449">Lipoprotein</keyword>
<dbReference type="EMBL" id="JAWDIO010000002">
    <property type="protein sequence ID" value="MDU0353152.1"/>
    <property type="molecule type" value="Genomic_DNA"/>
</dbReference>
<evidence type="ECO:0000256" key="5">
    <source>
        <dbReference type="ARBA" id="ARBA00023237"/>
    </source>
</evidence>
<keyword evidence="4" id="KW-0564">Palmitate</keyword>
<protein>
    <submittedName>
        <fullName evidence="8">Lipoprotein</fullName>
    </submittedName>
</protein>
<dbReference type="Proteomes" id="UP001247805">
    <property type="component" value="Unassembled WGS sequence"/>
</dbReference>
<accession>A0ABU3ST43</accession>
<evidence type="ECO:0000256" key="3">
    <source>
        <dbReference type="ARBA" id="ARBA00023136"/>
    </source>
</evidence>
<feature type="region of interest" description="Disordered" evidence="7">
    <location>
        <begin position="30"/>
        <end position="52"/>
    </location>
</feature>
<keyword evidence="9" id="KW-1185">Reference proteome</keyword>
<sequence length="52" mass="5664">MCHSFKLRVLAGLIISLIALSSCGQKKSLYLPEKPETNNPTSDVQESSEGNK</sequence>
<organism evidence="8 9">
    <name type="scientific">Paraglaciecola aquimarina</name>
    <dbReference type="NCBI Taxonomy" id="1235557"/>
    <lineage>
        <taxon>Bacteria</taxon>
        <taxon>Pseudomonadati</taxon>
        <taxon>Pseudomonadota</taxon>
        <taxon>Gammaproteobacteria</taxon>
        <taxon>Alteromonadales</taxon>
        <taxon>Alteromonadaceae</taxon>
        <taxon>Paraglaciecola</taxon>
    </lineage>
</organism>
<evidence type="ECO:0000256" key="4">
    <source>
        <dbReference type="ARBA" id="ARBA00023139"/>
    </source>
</evidence>
<evidence type="ECO:0000256" key="1">
    <source>
        <dbReference type="ARBA" id="ARBA00004459"/>
    </source>
</evidence>
<name>A0ABU3ST43_9ALTE</name>
<keyword evidence="5" id="KW-0998">Cell outer membrane</keyword>
<dbReference type="PROSITE" id="PS51257">
    <property type="entry name" value="PROKAR_LIPOPROTEIN"/>
    <property type="match status" value="1"/>
</dbReference>
<evidence type="ECO:0000256" key="7">
    <source>
        <dbReference type="SAM" id="MobiDB-lite"/>
    </source>
</evidence>
<feature type="compositionally biased region" description="Polar residues" evidence="7">
    <location>
        <begin position="37"/>
        <end position="52"/>
    </location>
</feature>
<evidence type="ECO:0000256" key="6">
    <source>
        <dbReference type="ARBA" id="ARBA00023288"/>
    </source>
</evidence>
<evidence type="ECO:0000256" key="2">
    <source>
        <dbReference type="ARBA" id="ARBA00022729"/>
    </source>
</evidence>
<gene>
    <name evidence="8" type="ORF">RS130_03695</name>
</gene>
<evidence type="ECO:0000313" key="8">
    <source>
        <dbReference type="EMBL" id="MDU0353152.1"/>
    </source>
</evidence>
<comment type="subcellular location">
    <subcellularLocation>
        <location evidence="1">Cell outer membrane</location>
        <topology evidence="1">Lipid-anchor</topology>
    </subcellularLocation>
</comment>
<comment type="caution">
    <text evidence="8">The sequence shown here is derived from an EMBL/GenBank/DDBJ whole genome shotgun (WGS) entry which is preliminary data.</text>
</comment>
<dbReference type="NCBIfam" id="NF047847">
    <property type="entry name" value="SS_mature_LptM"/>
    <property type="match status" value="1"/>
</dbReference>
<keyword evidence="2" id="KW-0732">Signal</keyword>
<proteinExistence type="predicted"/>